<evidence type="ECO:0000313" key="4">
    <source>
        <dbReference type="Proteomes" id="UP001178507"/>
    </source>
</evidence>
<evidence type="ECO:0000256" key="2">
    <source>
        <dbReference type="SAM" id="MobiDB-lite"/>
    </source>
</evidence>
<dbReference type="EMBL" id="CAUJNA010002813">
    <property type="protein sequence ID" value="CAJ1394382.1"/>
    <property type="molecule type" value="Genomic_DNA"/>
</dbReference>
<organism evidence="3 4">
    <name type="scientific">Effrenium voratum</name>
    <dbReference type="NCBI Taxonomy" id="2562239"/>
    <lineage>
        <taxon>Eukaryota</taxon>
        <taxon>Sar</taxon>
        <taxon>Alveolata</taxon>
        <taxon>Dinophyceae</taxon>
        <taxon>Suessiales</taxon>
        <taxon>Symbiodiniaceae</taxon>
        <taxon>Effrenium</taxon>
    </lineage>
</organism>
<proteinExistence type="predicted"/>
<feature type="region of interest" description="Disordered" evidence="2">
    <location>
        <begin position="158"/>
        <end position="178"/>
    </location>
</feature>
<gene>
    <name evidence="3" type="ORF">EVOR1521_LOCUS19045</name>
</gene>
<feature type="coiled-coil region" evidence="1">
    <location>
        <begin position="366"/>
        <end position="417"/>
    </location>
</feature>
<keyword evidence="1" id="KW-0175">Coiled coil</keyword>
<comment type="caution">
    <text evidence="3">The sequence shown here is derived from an EMBL/GenBank/DDBJ whole genome shotgun (WGS) entry which is preliminary data.</text>
</comment>
<dbReference type="Proteomes" id="UP001178507">
    <property type="component" value="Unassembled WGS sequence"/>
</dbReference>
<dbReference type="AlphaFoldDB" id="A0AA36IUU2"/>
<name>A0AA36IUU2_9DINO</name>
<protein>
    <submittedName>
        <fullName evidence="3">Uncharacterized protein</fullName>
    </submittedName>
</protein>
<evidence type="ECO:0000313" key="3">
    <source>
        <dbReference type="EMBL" id="CAJ1394382.1"/>
    </source>
</evidence>
<feature type="compositionally biased region" description="Basic and acidic residues" evidence="2">
    <location>
        <begin position="158"/>
        <end position="168"/>
    </location>
</feature>
<accession>A0AA36IUU2</accession>
<sequence>MTEAAAPAATNFQAAHAALMRHATEPLSWNVYQSCMSDIAKATHRRLKCSLCYDTYVTSMQGKFGSGWRARLSLQKAAVNLENLCTAMQPVDVKLAASRAEAARDAVLRAQLALCRAVRRAPQDRLLACELLDALETSVDCPKVQSCFFEDPMASVRMETEKDKKPKDTLPPGAEPSEMHLAWMRRIDDMDATYEDGDGDLDDTVHRWLIIQGHEFSSIAKDLPGFRQSFCKSVCSSLGLPGHGNCVEIVNVTNGSIIIEFLLRPRRHTDSRSGLELSQILDKQLSCPYSALRRGPLGKFLGSAFLLSASPQTVCDTELAGPEEAPGEAKLPATVQDAVAQTDTFELGTPRAAVLRGAAASGACSRQEEEEAIDKLREAVRQLQDARHRQTKAKAGEQRALEEIQKRDALIAQLREELV</sequence>
<keyword evidence="4" id="KW-1185">Reference proteome</keyword>
<evidence type="ECO:0000256" key="1">
    <source>
        <dbReference type="SAM" id="Coils"/>
    </source>
</evidence>
<reference evidence="3" key="1">
    <citation type="submission" date="2023-08" db="EMBL/GenBank/DDBJ databases">
        <authorList>
            <person name="Chen Y."/>
            <person name="Shah S."/>
            <person name="Dougan E. K."/>
            <person name="Thang M."/>
            <person name="Chan C."/>
        </authorList>
    </citation>
    <scope>NUCLEOTIDE SEQUENCE</scope>
</reference>